<reference evidence="2 3" key="1">
    <citation type="journal article" date="2014" name="PLoS Genet.">
        <title>Phylogenetically driven sequencing of extremely halophilic archaea reveals strategies for static and dynamic osmo-response.</title>
        <authorList>
            <person name="Becker E.A."/>
            <person name="Seitzer P.M."/>
            <person name="Tritt A."/>
            <person name="Larsen D."/>
            <person name="Krusor M."/>
            <person name="Yao A.I."/>
            <person name="Wu D."/>
            <person name="Madern D."/>
            <person name="Eisen J.A."/>
            <person name="Darling A.E."/>
            <person name="Facciotti M.T."/>
        </authorList>
    </citation>
    <scope>NUCLEOTIDE SEQUENCE [LARGE SCALE GENOMIC DNA]</scope>
    <source>
        <strain evidence="2 3">DSM 8989</strain>
    </source>
</reference>
<organism evidence="2 3">
    <name type="scientific">Halococcus salifodinae DSM 8989</name>
    <dbReference type="NCBI Taxonomy" id="1227456"/>
    <lineage>
        <taxon>Archaea</taxon>
        <taxon>Methanobacteriati</taxon>
        <taxon>Methanobacteriota</taxon>
        <taxon>Stenosarchaea group</taxon>
        <taxon>Halobacteria</taxon>
        <taxon>Halobacteriales</taxon>
        <taxon>Halococcaceae</taxon>
        <taxon>Halococcus</taxon>
    </lineage>
</organism>
<gene>
    <name evidence="2" type="ORF">C450_17462</name>
</gene>
<dbReference type="RefSeq" id="WP_005045541.1">
    <property type="nucleotide sequence ID" value="NZ_AOME01000078.1"/>
</dbReference>
<comment type="caution">
    <text evidence="2">The sequence shown here is derived from an EMBL/GenBank/DDBJ whole genome shotgun (WGS) entry which is preliminary data.</text>
</comment>
<accession>M0MVG5</accession>
<dbReference type="OrthoDB" id="350475at2157"/>
<feature type="compositionally biased region" description="Polar residues" evidence="1">
    <location>
        <begin position="20"/>
        <end position="31"/>
    </location>
</feature>
<proteinExistence type="predicted"/>
<name>M0MVG5_9EURY</name>
<sequence>MGNTYGTRPERDEDEDSAEETTGTDSRQQTLSGGGAAEVDQGLKFGDIVHDIDDSDPDDLVVVNLPDATASEWDLPGTGETLAKRDDHYPPNDDVVIVVERDVLDDYMPSWPDREEEIPLSKLNGDGVDYEVYPSRRLKLAEKK</sequence>
<dbReference type="PATRIC" id="fig|1227456.3.peg.3552"/>
<protein>
    <submittedName>
        <fullName evidence="2">Uncharacterized protein</fullName>
    </submittedName>
</protein>
<evidence type="ECO:0000256" key="1">
    <source>
        <dbReference type="SAM" id="MobiDB-lite"/>
    </source>
</evidence>
<dbReference type="Proteomes" id="UP000011625">
    <property type="component" value="Unassembled WGS sequence"/>
</dbReference>
<evidence type="ECO:0000313" key="2">
    <source>
        <dbReference type="EMBL" id="EMA49328.1"/>
    </source>
</evidence>
<dbReference type="EMBL" id="AOME01000078">
    <property type="protein sequence ID" value="EMA49328.1"/>
    <property type="molecule type" value="Genomic_DNA"/>
</dbReference>
<dbReference type="AlphaFoldDB" id="M0MVG5"/>
<keyword evidence="3" id="KW-1185">Reference proteome</keyword>
<evidence type="ECO:0000313" key="3">
    <source>
        <dbReference type="Proteomes" id="UP000011625"/>
    </source>
</evidence>
<feature type="region of interest" description="Disordered" evidence="1">
    <location>
        <begin position="1"/>
        <end position="38"/>
    </location>
</feature>